<evidence type="ECO:0000313" key="3">
    <source>
        <dbReference type="Proteomes" id="UP000678393"/>
    </source>
</evidence>
<keyword evidence="3" id="KW-1185">Reference proteome</keyword>
<proteinExistence type="predicted"/>
<protein>
    <submittedName>
        <fullName evidence="2">Uncharacterized protein</fullName>
    </submittedName>
</protein>
<reference evidence="2" key="1">
    <citation type="submission" date="2021-04" db="EMBL/GenBank/DDBJ databases">
        <authorList>
            <consortium name="Molecular Ecology Group"/>
        </authorList>
    </citation>
    <scope>NUCLEOTIDE SEQUENCE</scope>
</reference>
<sequence length="136" mass="16131">HKDKSNVHEKSTHKAHLTFPEMMALADRLRHEQDSFTKNSSFIARSLTEVSDDYTRKNLVATDIEIEYQQDFKEHQAYQQVLVATGYRQSDLRNALREHVLQLRDRHVERFNAGQFSRRSHGRQRRSVFDEGSFNR</sequence>
<organism evidence="2 3">
    <name type="scientific">Candidula unifasciata</name>
    <dbReference type="NCBI Taxonomy" id="100452"/>
    <lineage>
        <taxon>Eukaryota</taxon>
        <taxon>Metazoa</taxon>
        <taxon>Spiralia</taxon>
        <taxon>Lophotrochozoa</taxon>
        <taxon>Mollusca</taxon>
        <taxon>Gastropoda</taxon>
        <taxon>Heterobranchia</taxon>
        <taxon>Euthyneura</taxon>
        <taxon>Panpulmonata</taxon>
        <taxon>Eupulmonata</taxon>
        <taxon>Stylommatophora</taxon>
        <taxon>Helicina</taxon>
        <taxon>Helicoidea</taxon>
        <taxon>Geomitridae</taxon>
        <taxon>Candidula</taxon>
    </lineage>
</organism>
<feature type="non-terminal residue" evidence="2">
    <location>
        <position position="1"/>
    </location>
</feature>
<name>A0A8S3YQF7_9EUPU</name>
<dbReference type="Proteomes" id="UP000678393">
    <property type="component" value="Unassembled WGS sequence"/>
</dbReference>
<evidence type="ECO:0000256" key="1">
    <source>
        <dbReference type="SAM" id="MobiDB-lite"/>
    </source>
</evidence>
<accession>A0A8S3YQF7</accession>
<feature type="region of interest" description="Disordered" evidence="1">
    <location>
        <begin position="115"/>
        <end position="136"/>
    </location>
</feature>
<evidence type="ECO:0000313" key="2">
    <source>
        <dbReference type="EMBL" id="CAG5117531.1"/>
    </source>
</evidence>
<gene>
    <name evidence="2" type="ORF">CUNI_LOCUS3089</name>
</gene>
<dbReference type="EMBL" id="CAJHNH020000419">
    <property type="protein sequence ID" value="CAG5117531.1"/>
    <property type="molecule type" value="Genomic_DNA"/>
</dbReference>
<dbReference type="AlphaFoldDB" id="A0A8S3YQF7"/>
<comment type="caution">
    <text evidence="2">The sequence shown here is derived from an EMBL/GenBank/DDBJ whole genome shotgun (WGS) entry which is preliminary data.</text>
</comment>